<dbReference type="Pfam" id="PF00096">
    <property type="entry name" value="zf-C2H2"/>
    <property type="match status" value="2"/>
</dbReference>
<dbReference type="SMART" id="SM00355">
    <property type="entry name" value="ZnF_C2H2"/>
    <property type="match status" value="3"/>
</dbReference>
<accession>A0A8I6SRU4</accession>
<dbReference type="InterPro" id="IPR013087">
    <property type="entry name" value="Znf_C2H2_type"/>
</dbReference>
<dbReference type="SUPFAM" id="SSF57667">
    <property type="entry name" value="beta-beta-alpha zinc fingers"/>
    <property type="match status" value="2"/>
</dbReference>
<evidence type="ECO:0000259" key="6">
    <source>
        <dbReference type="PROSITE" id="PS50157"/>
    </source>
</evidence>
<dbReference type="Gene3D" id="3.30.160.60">
    <property type="entry name" value="Classic Zinc Finger"/>
    <property type="match status" value="3"/>
</dbReference>
<evidence type="ECO:0000256" key="5">
    <source>
        <dbReference type="PROSITE-ProRule" id="PRU00042"/>
    </source>
</evidence>
<dbReference type="InterPro" id="IPR036236">
    <property type="entry name" value="Znf_C2H2_sf"/>
</dbReference>
<keyword evidence="8" id="KW-1185">Reference proteome</keyword>
<keyword evidence="1" id="KW-0479">Metal-binding</keyword>
<evidence type="ECO:0000256" key="4">
    <source>
        <dbReference type="ARBA" id="ARBA00022833"/>
    </source>
</evidence>
<reference evidence="7" key="1">
    <citation type="submission" date="2022-01" db="UniProtKB">
        <authorList>
            <consortium name="EnsemblMetazoa"/>
        </authorList>
    </citation>
    <scope>IDENTIFICATION</scope>
</reference>
<dbReference type="OrthoDB" id="8186305at2759"/>
<dbReference type="PROSITE" id="PS50157">
    <property type="entry name" value="ZINC_FINGER_C2H2_2"/>
    <property type="match status" value="1"/>
</dbReference>
<feature type="domain" description="C2H2-type" evidence="6">
    <location>
        <begin position="58"/>
        <end position="85"/>
    </location>
</feature>
<dbReference type="OMA" id="FETHFSC"/>
<protein>
    <recommendedName>
        <fullName evidence="6">C2H2-type domain-containing protein</fullName>
    </recommendedName>
</protein>
<dbReference type="PANTHER" id="PTHR24403:SF67">
    <property type="entry name" value="FI01116P-RELATED"/>
    <property type="match status" value="1"/>
</dbReference>
<dbReference type="GO" id="GO:0008270">
    <property type="term" value="F:zinc ion binding"/>
    <property type="evidence" value="ECO:0007669"/>
    <property type="project" value="UniProtKB-KW"/>
</dbReference>
<dbReference type="AlphaFoldDB" id="A0A8I6SRU4"/>
<dbReference type="Proteomes" id="UP000494040">
    <property type="component" value="Unassembled WGS sequence"/>
</dbReference>
<dbReference type="GO" id="GO:0045944">
    <property type="term" value="P:positive regulation of transcription by RNA polymerase II"/>
    <property type="evidence" value="ECO:0007669"/>
    <property type="project" value="TreeGrafter"/>
</dbReference>
<name>A0A8I6SRU4_CIMLE</name>
<dbReference type="RefSeq" id="XP_024080805.1">
    <property type="nucleotide sequence ID" value="XM_024225037.1"/>
</dbReference>
<dbReference type="GeneID" id="112126277"/>
<evidence type="ECO:0000256" key="2">
    <source>
        <dbReference type="ARBA" id="ARBA00022737"/>
    </source>
</evidence>
<dbReference type="KEGG" id="clec:112126277"/>
<keyword evidence="2" id="KW-0677">Repeat</keyword>
<dbReference type="PANTHER" id="PTHR24403">
    <property type="entry name" value="ZINC FINGER PROTEIN"/>
    <property type="match status" value="1"/>
</dbReference>
<evidence type="ECO:0000256" key="1">
    <source>
        <dbReference type="ARBA" id="ARBA00022723"/>
    </source>
</evidence>
<keyword evidence="4" id="KW-0862">Zinc</keyword>
<evidence type="ECO:0000256" key="3">
    <source>
        <dbReference type="ARBA" id="ARBA00022771"/>
    </source>
</evidence>
<dbReference type="GO" id="GO:0005634">
    <property type="term" value="C:nucleus"/>
    <property type="evidence" value="ECO:0007669"/>
    <property type="project" value="TreeGrafter"/>
</dbReference>
<evidence type="ECO:0000313" key="7">
    <source>
        <dbReference type="EnsemblMetazoa" id="XP_024080805.1"/>
    </source>
</evidence>
<dbReference type="InterPro" id="IPR050688">
    <property type="entry name" value="Zinc_finger/UBP_domain"/>
</dbReference>
<proteinExistence type="predicted"/>
<sequence>MSHVKYECGKEPAFSCPHCSYRTKVKGNLKSHIYCRHRELIIKSKMDLLTNFLAGAPFKCPTCPKSYKYKHNLNSHLRLECGKEPGFQCPHCPYKSKQKAPLKSHIGRKHMMDSSKIQY</sequence>
<dbReference type="EnsemblMetazoa" id="XM_024225037.1">
    <property type="protein sequence ID" value="XP_024080805.1"/>
    <property type="gene ID" value="LOC112126277"/>
</dbReference>
<evidence type="ECO:0000313" key="8">
    <source>
        <dbReference type="Proteomes" id="UP000494040"/>
    </source>
</evidence>
<organism evidence="7 8">
    <name type="scientific">Cimex lectularius</name>
    <name type="common">Bed bug</name>
    <name type="synonym">Acanthia lectularia</name>
    <dbReference type="NCBI Taxonomy" id="79782"/>
    <lineage>
        <taxon>Eukaryota</taxon>
        <taxon>Metazoa</taxon>
        <taxon>Ecdysozoa</taxon>
        <taxon>Arthropoda</taxon>
        <taxon>Hexapoda</taxon>
        <taxon>Insecta</taxon>
        <taxon>Pterygota</taxon>
        <taxon>Neoptera</taxon>
        <taxon>Paraneoptera</taxon>
        <taxon>Hemiptera</taxon>
        <taxon>Heteroptera</taxon>
        <taxon>Panheteroptera</taxon>
        <taxon>Cimicomorpha</taxon>
        <taxon>Cimicidae</taxon>
        <taxon>Cimex</taxon>
    </lineage>
</organism>
<keyword evidence="3 5" id="KW-0863">Zinc-finger</keyword>